<name>A0A183DUN0_9BILA</name>
<proteinExistence type="predicted"/>
<sequence length="162" mass="18438">MHILLNLLRIENSTSSLRQRIEGHDSILFVLMVFKERFVQLLPDIINVATVAESLESSAEKSLLECGIEPGGLFSRYEARILCENTPELNKLQSVEINALFDRADSEHVGRVTLAQFLAQYHHQKRLSEEVNFITETFMPSVNLFEALDSSRTGLAVFLFRI</sequence>
<dbReference type="WBParaSite" id="GPUH_0001243501-mRNA-1">
    <property type="protein sequence ID" value="GPUH_0001243501-mRNA-1"/>
    <property type="gene ID" value="GPUH_0001243501"/>
</dbReference>
<evidence type="ECO:0000313" key="3">
    <source>
        <dbReference type="WBParaSite" id="GPUH_0001243501-mRNA-1"/>
    </source>
</evidence>
<protein>
    <submittedName>
        <fullName evidence="3">EF-hand domain-containing protein</fullName>
    </submittedName>
</protein>
<dbReference type="EMBL" id="UYRT01079299">
    <property type="protein sequence ID" value="VDN20418.1"/>
    <property type="molecule type" value="Genomic_DNA"/>
</dbReference>
<dbReference type="AlphaFoldDB" id="A0A183DUN0"/>
<organism evidence="3">
    <name type="scientific">Gongylonema pulchrum</name>
    <dbReference type="NCBI Taxonomy" id="637853"/>
    <lineage>
        <taxon>Eukaryota</taxon>
        <taxon>Metazoa</taxon>
        <taxon>Ecdysozoa</taxon>
        <taxon>Nematoda</taxon>
        <taxon>Chromadorea</taxon>
        <taxon>Rhabditida</taxon>
        <taxon>Spirurina</taxon>
        <taxon>Spiruromorpha</taxon>
        <taxon>Spiruroidea</taxon>
        <taxon>Gongylonematidae</taxon>
        <taxon>Gongylonema</taxon>
    </lineage>
</organism>
<evidence type="ECO:0000313" key="2">
    <source>
        <dbReference type="Proteomes" id="UP000271098"/>
    </source>
</evidence>
<accession>A0A183DUN0</accession>
<reference evidence="3" key="1">
    <citation type="submission" date="2016-06" db="UniProtKB">
        <authorList>
            <consortium name="WormBaseParasite"/>
        </authorList>
    </citation>
    <scope>IDENTIFICATION</scope>
</reference>
<dbReference type="Proteomes" id="UP000271098">
    <property type="component" value="Unassembled WGS sequence"/>
</dbReference>
<keyword evidence="2" id="KW-1185">Reference proteome</keyword>
<reference evidence="1 2" key="2">
    <citation type="submission" date="2018-11" db="EMBL/GenBank/DDBJ databases">
        <authorList>
            <consortium name="Pathogen Informatics"/>
        </authorList>
    </citation>
    <scope>NUCLEOTIDE SEQUENCE [LARGE SCALE GENOMIC DNA]</scope>
</reference>
<evidence type="ECO:0000313" key="1">
    <source>
        <dbReference type="EMBL" id="VDN20418.1"/>
    </source>
</evidence>
<dbReference type="OrthoDB" id="5874620at2759"/>
<gene>
    <name evidence="1" type="ORF">GPUH_LOCUS12421</name>
</gene>